<evidence type="ECO:0000313" key="8">
    <source>
        <dbReference type="EMBL" id="HAE1261791.1"/>
    </source>
</evidence>
<proteinExistence type="predicted"/>
<dbReference type="EMBL" id="DAAHEC010000015">
    <property type="protein sequence ID" value="HAB5740063.1"/>
    <property type="molecule type" value="Genomic_DNA"/>
</dbReference>
<evidence type="ECO:0000313" key="7">
    <source>
        <dbReference type="EMBL" id="HAB6270252.1"/>
    </source>
</evidence>
<dbReference type="EMBL" id="DAAQXI010000120">
    <property type="protein sequence ID" value="HAE1261791.1"/>
    <property type="molecule type" value="Genomic_DNA"/>
</dbReference>
<dbReference type="AlphaFoldDB" id="A0A6Y5ICA2"/>
<organism evidence="7">
    <name type="scientific">Salmonella enterica I</name>
    <dbReference type="NCBI Taxonomy" id="59201"/>
    <lineage>
        <taxon>Bacteria</taxon>
        <taxon>Pseudomonadati</taxon>
        <taxon>Pseudomonadota</taxon>
        <taxon>Gammaproteobacteria</taxon>
        <taxon>Enterobacterales</taxon>
        <taxon>Enterobacteriaceae</taxon>
        <taxon>Salmonella</taxon>
    </lineage>
</organism>
<dbReference type="PANTHER" id="PTHR35191">
    <property type="entry name" value="PROPHAGE SIDE TAIL FIBER PROTEIN HOMOLOG STFQ-RELATED"/>
    <property type="match status" value="1"/>
</dbReference>
<sequence length="551" mass="58419">MSAKFYTLLTDIGAAKLASATALGIPLKITHMAVGDGGGVLPTPSAQQTALVAERRRAALNMLYIDPQNNSQIIAEQVIPETEGGWWIREVGLFDETGALIAVGNCPESYKPQLTEGSGRTQTVRMVLITSSTDNITLKIDPAVVLATRKYVDDKALELKVYVDDLMAKHLAAPDPHSQYAQKDSPTLTGIPKVPTPAAGNSTKQIANTEFVASSIAAMVDSAPAALDTLNELAAALGNDPNFATTMINALAGKQPLDNTLTNLSGKDIAGLLTYLGLGETINLAKNAVPATRRVNSKPLTGDITLSAADVNAFALGMTGDYTLENDKSVGWNWKSGVYNVPTGGASKLILHFNMNIGSCPAVQFCVNYNNGGISYRSARDGFGFELDWTEFYTTTRKPSAGDVGALPVSGGVINGNLGIGTPNILGGSSIVLGDNDTGLKQNGDGLLDIYANGVQVFRFQNDTLESKKSINVTGRLTPTDYGNFDSRYVQDFRLGSYESGQAWMGPGFSDTPGYVLTAATNGNSDEIIDGLGRRPMQKLIGNQWYNVTSV</sequence>
<dbReference type="PANTHER" id="PTHR35191:SF1">
    <property type="entry name" value="PROPHAGE SIDE TAIL FIBER PROTEIN HOMOLOG STFQ-RELATED"/>
    <property type="match status" value="1"/>
</dbReference>
<dbReference type="Pfam" id="PF12571">
    <property type="entry name" value="Phage_tail_fib"/>
    <property type="match status" value="1"/>
</dbReference>
<evidence type="ECO:0000259" key="2">
    <source>
        <dbReference type="Pfam" id="PF12571"/>
    </source>
</evidence>
<comment type="caution">
    <text evidence="7">The sequence shown here is derived from an EMBL/GenBank/DDBJ whole genome shotgun (WGS) entry which is preliminary data.</text>
</comment>
<feature type="domain" description="Phage tail fibre protein N-terminal" evidence="2">
    <location>
        <begin position="1"/>
        <end position="150"/>
    </location>
</feature>
<evidence type="ECO:0000313" key="4">
    <source>
        <dbReference type="EMBL" id="HAB5592308.1"/>
    </source>
</evidence>
<protein>
    <submittedName>
        <fullName evidence="7">Phage tail protein</fullName>
    </submittedName>
</protein>
<dbReference type="InterPro" id="IPR051934">
    <property type="entry name" value="Phage_Tail_Fiber_Structural"/>
</dbReference>
<dbReference type="EMBL" id="DAAHIP010000001">
    <property type="protein sequence ID" value="HAB6270252.1"/>
    <property type="molecule type" value="Genomic_DNA"/>
</dbReference>
<reference evidence="7" key="1">
    <citation type="journal article" date="2018" name="Genome Biol.">
        <title>SKESA: strategic k-mer extension for scrupulous assemblies.</title>
        <authorList>
            <person name="Souvorov A."/>
            <person name="Agarwala R."/>
            <person name="Lipman D.J."/>
        </authorList>
    </citation>
    <scope>NUCLEOTIDE SEQUENCE</scope>
    <source>
        <strain evidence="7">Salmonella enterica</strain>
    </source>
</reference>
<feature type="region of interest" description="Disordered" evidence="1">
    <location>
        <begin position="175"/>
        <end position="202"/>
    </location>
</feature>
<dbReference type="EMBL" id="DAAHFY010000001">
    <property type="protein sequence ID" value="HAB5951681.1"/>
    <property type="molecule type" value="Genomic_DNA"/>
</dbReference>
<evidence type="ECO:0000256" key="1">
    <source>
        <dbReference type="SAM" id="MobiDB-lite"/>
    </source>
</evidence>
<accession>A0A6Y5ICA2</accession>
<reference evidence="7" key="2">
    <citation type="submission" date="2019-10" db="EMBL/GenBank/DDBJ databases">
        <authorList>
            <consortium name="NCBI Pathogen Detection Project"/>
        </authorList>
    </citation>
    <scope>NUCLEOTIDE SEQUENCE</scope>
    <source>
        <strain evidence="7">Salmonella enterica</strain>
    </source>
</reference>
<name>A0A6Y5ICA2_SALET</name>
<gene>
    <name evidence="8" type="ORF">G2949_18350</name>
    <name evidence="4" type="ORF">GB140_17690</name>
    <name evidence="3" type="ORF">GBV38_08715</name>
    <name evidence="6" type="ORF">GBV52_00230</name>
    <name evidence="5" type="ORF">GBW51_19730</name>
    <name evidence="7" type="ORF">GBX03_00095</name>
</gene>
<feature type="compositionally biased region" description="Polar residues" evidence="1">
    <location>
        <begin position="179"/>
        <end position="188"/>
    </location>
</feature>
<evidence type="ECO:0000313" key="3">
    <source>
        <dbReference type="EMBL" id="HAB3846404.1"/>
    </source>
</evidence>
<evidence type="ECO:0000313" key="5">
    <source>
        <dbReference type="EMBL" id="HAB5740063.1"/>
    </source>
</evidence>
<dbReference type="EMBL" id="DAAHBR010000041">
    <property type="protein sequence ID" value="HAB5592308.1"/>
    <property type="molecule type" value="Genomic_DNA"/>
</dbReference>
<evidence type="ECO:0000313" key="6">
    <source>
        <dbReference type="EMBL" id="HAB5951681.1"/>
    </source>
</evidence>
<dbReference type="InterPro" id="IPR022225">
    <property type="entry name" value="Phage_tail_fibre_N"/>
</dbReference>
<dbReference type="EMBL" id="DAAGOA010000005">
    <property type="protein sequence ID" value="HAB3846404.1"/>
    <property type="molecule type" value="Genomic_DNA"/>
</dbReference>